<accession>A0A381PD65</accession>
<dbReference type="EMBL" id="UINC01000947">
    <property type="protein sequence ID" value="SUZ64945.1"/>
    <property type="molecule type" value="Genomic_DNA"/>
</dbReference>
<dbReference type="AlphaFoldDB" id="A0A381PD65"/>
<protein>
    <submittedName>
        <fullName evidence="1">Uncharacterized protein</fullName>
    </submittedName>
</protein>
<evidence type="ECO:0000313" key="1">
    <source>
        <dbReference type="EMBL" id="SUZ64945.1"/>
    </source>
</evidence>
<gene>
    <name evidence="1" type="ORF">METZ01_LOCUS17799</name>
</gene>
<proteinExistence type="predicted"/>
<reference evidence="1" key="1">
    <citation type="submission" date="2018-05" db="EMBL/GenBank/DDBJ databases">
        <authorList>
            <person name="Lanie J.A."/>
            <person name="Ng W.-L."/>
            <person name="Kazmierczak K.M."/>
            <person name="Andrzejewski T.M."/>
            <person name="Davidsen T.M."/>
            <person name="Wayne K.J."/>
            <person name="Tettelin H."/>
            <person name="Glass J.I."/>
            <person name="Rusch D."/>
            <person name="Podicherti R."/>
            <person name="Tsui H.-C.T."/>
            <person name="Winkler M.E."/>
        </authorList>
    </citation>
    <scope>NUCLEOTIDE SEQUENCE</scope>
</reference>
<organism evidence="1">
    <name type="scientific">marine metagenome</name>
    <dbReference type="NCBI Taxonomy" id="408172"/>
    <lineage>
        <taxon>unclassified sequences</taxon>
        <taxon>metagenomes</taxon>
        <taxon>ecological metagenomes</taxon>
    </lineage>
</organism>
<sequence>MGRKDRERFQRLRDSNPDYVGYRGKETAAVQAPLPETETVVCSVCNRKRNVDSDNLPEDVSTFVCLRCQADAESGVA</sequence>
<name>A0A381PD65_9ZZZZ</name>